<protein>
    <submittedName>
        <fullName evidence="2">Uncharacterized protein</fullName>
    </submittedName>
</protein>
<dbReference type="GO" id="GO:0005975">
    <property type="term" value="P:carbohydrate metabolic process"/>
    <property type="evidence" value="ECO:0007669"/>
    <property type="project" value="UniProtKB-ARBA"/>
</dbReference>
<organism evidence="2 3">
    <name type="scientific">Candidatus Protofrankia datiscae</name>
    <dbReference type="NCBI Taxonomy" id="2716812"/>
    <lineage>
        <taxon>Bacteria</taxon>
        <taxon>Bacillati</taxon>
        <taxon>Actinomycetota</taxon>
        <taxon>Actinomycetes</taxon>
        <taxon>Frankiales</taxon>
        <taxon>Frankiaceae</taxon>
        <taxon>Protofrankia</taxon>
    </lineage>
</organism>
<dbReference type="Proteomes" id="UP000001549">
    <property type="component" value="Chromosome"/>
</dbReference>
<evidence type="ECO:0000313" key="3">
    <source>
        <dbReference type="Proteomes" id="UP000001549"/>
    </source>
</evidence>
<name>F8B2A1_9ACTN</name>
<accession>F8B2A1</accession>
<keyword evidence="3" id="KW-1185">Reference proteome</keyword>
<dbReference type="AlphaFoldDB" id="F8B2A1"/>
<feature type="region of interest" description="Disordered" evidence="1">
    <location>
        <begin position="36"/>
        <end position="104"/>
    </location>
</feature>
<dbReference type="HOGENOM" id="CLU_057489_0_0_11"/>
<dbReference type="EMBL" id="CP002801">
    <property type="protein sequence ID" value="AEH09898.1"/>
    <property type="molecule type" value="Genomic_DNA"/>
</dbReference>
<evidence type="ECO:0000256" key="1">
    <source>
        <dbReference type="SAM" id="MobiDB-lite"/>
    </source>
</evidence>
<evidence type="ECO:0000313" key="2">
    <source>
        <dbReference type="EMBL" id="AEH09898.1"/>
    </source>
</evidence>
<dbReference type="InterPro" id="IPR013783">
    <property type="entry name" value="Ig-like_fold"/>
</dbReference>
<sequence length="337" mass="32201">MALALALAIAAGLGVWLRFRPLESARAQPNTAVTAIEGRQPGGGAAGGEPSAATSAAGAQPSAGAATGAPGQPGAVGAVAAAGAPGSPSPGATQPRPQPAVTAGGTARILSGDTAVTVGGGLALSTGVVDLGAVNSSATVELRNAGRQPVDFRFAATPPWLSVVPATGTVAAGDRRAVAITLDRSAAPVGVLDTSVAVATVGGDGKGGTLRVTAVISGPPAVDSLAVTPAVVYTTGCPAAAGPTVSTVSVRATDSTGVFRVDLVAHLPDGRTTTSALNLGEAAEDWSVWSGPVGPSAVPGSLSFTVTVTDLDGLRAQSTGSLEISSCPAAAEPASAG</sequence>
<dbReference type="RefSeq" id="WP_013873816.1">
    <property type="nucleotide sequence ID" value="NC_015656.1"/>
</dbReference>
<dbReference type="KEGG" id="fsy:FsymDg_2534"/>
<dbReference type="Gene3D" id="2.60.40.10">
    <property type="entry name" value="Immunoglobulins"/>
    <property type="match status" value="1"/>
</dbReference>
<gene>
    <name evidence="2" type="ordered locus">FsymDg_2534</name>
</gene>
<feature type="compositionally biased region" description="Low complexity" evidence="1">
    <location>
        <begin position="48"/>
        <end position="95"/>
    </location>
</feature>
<reference evidence="2 3" key="1">
    <citation type="submission" date="2011-05" db="EMBL/GenBank/DDBJ databases">
        <title>Complete sequence of chromosome of Frankia symbiont of Datisca glomerata.</title>
        <authorList>
            <consortium name="US DOE Joint Genome Institute"/>
            <person name="Lucas S."/>
            <person name="Han J."/>
            <person name="Lapidus A."/>
            <person name="Cheng J.-F."/>
            <person name="Goodwin L."/>
            <person name="Pitluck S."/>
            <person name="Peters L."/>
            <person name="Mikhailova N."/>
            <person name="Chertkov O."/>
            <person name="Teshima H."/>
            <person name="Han C."/>
            <person name="Tapia R."/>
            <person name="Land M."/>
            <person name="Hauser L."/>
            <person name="Kyrpides N."/>
            <person name="Ivanova N."/>
            <person name="Pagani I."/>
            <person name="Berry A."/>
            <person name="Pawlowski K."/>
            <person name="Persson T."/>
            <person name="Vanden Heuvel B."/>
            <person name="Benson D."/>
            <person name="Woyke T."/>
        </authorList>
    </citation>
    <scope>NUCLEOTIDE SEQUENCE [LARGE SCALE GENOMIC DNA]</scope>
    <source>
        <strain evidence="3">4085684</strain>
    </source>
</reference>
<proteinExistence type="predicted"/>
<dbReference type="STRING" id="656024.FsymDg_2534"/>